<dbReference type="EMBL" id="JBHFNR010000285">
    <property type="protein sequence ID" value="MFB2898277.1"/>
    <property type="molecule type" value="Genomic_DNA"/>
</dbReference>
<evidence type="ECO:0000313" key="2">
    <source>
        <dbReference type="Proteomes" id="UP001576784"/>
    </source>
</evidence>
<gene>
    <name evidence="1" type="ORF">ACE1CI_35620</name>
</gene>
<protein>
    <submittedName>
        <fullName evidence="1">Uncharacterized protein</fullName>
    </submittedName>
</protein>
<organism evidence="1 2">
    <name type="scientific">Floridaenema flaviceps BLCC-F50</name>
    <dbReference type="NCBI Taxonomy" id="3153642"/>
    <lineage>
        <taxon>Bacteria</taxon>
        <taxon>Bacillati</taxon>
        <taxon>Cyanobacteriota</taxon>
        <taxon>Cyanophyceae</taxon>
        <taxon>Oscillatoriophycideae</taxon>
        <taxon>Aerosakkonematales</taxon>
        <taxon>Aerosakkonemataceae</taxon>
        <taxon>Floridanema</taxon>
        <taxon>Floridanema flaviceps</taxon>
    </lineage>
</organism>
<reference evidence="1 2" key="1">
    <citation type="submission" date="2024-09" db="EMBL/GenBank/DDBJ databases">
        <title>Floridaenema gen nov. (Aerosakkonemataceae, Aerosakkonematales ord. nov., Cyanobacteria) from benthic tropical and subtropical fresh waters, with the description of four new species.</title>
        <authorList>
            <person name="Moretto J.A."/>
            <person name="Berthold D.E."/>
            <person name="Lefler F.W."/>
            <person name="Huang I.-S."/>
            <person name="Laughinghouse H. IV."/>
        </authorList>
    </citation>
    <scope>NUCLEOTIDE SEQUENCE [LARGE SCALE GENOMIC DNA]</scope>
    <source>
        <strain evidence="1 2">BLCC-F50</strain>
    </source>
</reference>
<keyword evidence="2" id="KW-1185">Reference proteome</keyword>
<sequence>MQRITKQSTVSAQLAKEQNSVDVGSLLKVEDAIAAQAELHQGAVTIHTAVAFLVYCDSHSKLDDDCRHIQSLFLRPAWVLRETEYPWKLWLQTLPIC</sequence>
<proteinExistence type="predicted"/>
<accession>A0ABV4Y4P7</accession>
<name>A0ABV4Y4P7_9CYAN</name>
<dbReference type="RefSeq" id="WP_413267878.1">
    <property type="nucleotide sequence ID" value="NZ_JBHFNR010000285.1"/>
</dbReference>
<evidence type="ECO:0000313" key="1">
    <source>
        <dbReference type="EMBL" id="MFB2898277.1"/>
    </source>
</evidence>
<comment type="caution">
    <text evidence="1">The sequence shown here is derived from an EMBL/GenBank/DDBJ whole genome shotgun (WGS) entry which is preliminary data.</text>
</comment>
<dbReference type="Proteomes" id="UP001576784">
    <property type="component" value="Unassembled WGS sequence"/>
</dbReference>